<evidence type="ECO:0000259" key="9">
    <source>
        <dbReference type="PROSITE" id="PS50850"/>
    </source>
</evidence>
<keyword evidence="7 8" id="KW-0472">Membrane</keyword>
<name>A0A1M5XXT1_9FLAO</name>
<dbReference type="InterPro" id="IPR020846">
    <property type="entry name" value="MFS_dom"/>
</dbReference>
<feature type="transmembrane region" description="Helical" evidence="8">
    <location>
        <begin position="309"/>
        <end position="335"/>
    </location>
</feature>
<evidence type="ECO:0000256" key="7">
    <source>
        <dbReference type="ARBA" id="ARBA00023136"/>
    </source>
</evidence>
<feature type="transmembrane region" description="Helical" evidence="8">
    <location>
        <begin position="254"/>
        <end position="273"/>
    </location>
</feature>
<feature type="transmembrane region" description="Helical" evidence="8">
    <location>
        <begin position="79"/>
        <end position="101"/>
    </location>
</feature>
<dbReference type="OrthoDB" id="9800416at2"/>
<accession>A0A1M5XXT1</accession>
<dbReference type="PROSITE" id="PS50850">
    <property type="entry name" value="MFS"/>
    <property type="match status" value="1"/>
</dbReference>
<comment type="subcellular location">
    <subcellularLocation>
        <location evidence="1">Cell membrane</location>
        <topology evidence="1">Multi-pass membrane protein</topology>
    </subcellularLocation>
</comment>
<evidence type="ECO:0000256" key="6">
    <source>
        <dbReference type="ARBA" id="ARBA00022989"/>
    </source>
</evidence>
<feature type="transmembrane region" description="Helical" evidence="8">
    <location>
        <begin position="216"/>
        <end position="234"/>
    </location>
</feature>
<evidence type="ECO:0000256" key="1">
    <source>
        <dbReference type="ARBA" id="ARBA00004651"/>
    </source>
</evidence>
<dbReference type="GO" id="GO:1990961">
    <property type="term" value="P:xenobiotic detoxification by transmembrane export across the plasma membrane"/>
    <property type="evidence" value="ECO:0007669"/>
    <property type="project" value="InterPro"/>
</dbReference>
<dbReference type="Proteomes" id="UP000184240">
    <property type="component" value="Unassembled WGS sequence"/>
</dbReference>
<reference evidence="10 13" key="3">
    <citation type="submission" date="2018-07" db="EMBL/GenBank/DDBJ databases">
        <title>Leeuwenhoekiella genomics.</title>
        <authorList>
            <person name="Tahon G."/>
            <person name="Willems A."/>
        </authorList>
    </citation>
    <scope>NUCLEOTIDE SEQUENCE [LARGE SCALE GENOMIC DNA]</scope>
    <source>
        <strain evidence="10 13">LMG 24856</strain>
    </source>
</reference>
<evidence type="ECO:0000313" key="13">
    <source>
        <dbReference type="Proteomes" id="UP000290037"/>
    </source>
</evidence>
<dbReference type="NCBIfam" id="TIGR00710">
    <property type="entry name" value="efflux_Bcr_CflA"/>
    <property type="match status" value="1"/>
</dbReference>
<dbReference type="PANTHER" id="PTHR23502:SF132">
    <property type="entry name" value="POLYAMINE TRANSPORTER 2-RELATED"/>
    <property type="match status" value="1"/>
</dbReference>
<sequence length="405" mass="43797">MSEVKTRKSPGLILILGLLTALGPIATDIYLPAFEDIAVKLNTHISTISYTLSSFFIGLSIGQLIYGPMLERFGRKKPIYVGLVIYFLASLGCALSADIYILIGLRFFQAVGACAGMVAARALVRDLFEDKEVAQVFSLLMVVVAVSPIIAPTLGGLITIQLGWRWVFASLSILTLLVFIGSYFKLPHGKPANPKHSLRLKPVLKNYREVLLDKQFAVYAISGSIAYAGIYSYLSGSPHIYLELFAVSKTEYSIIFAIIAAGLIGSSQINNLILKKKETAQVVPVAQVFQCLLSVALVAISYFEMGGLYLTTVLIFLYMCCLGFIFPNASALSLVRLGHTAGNASAMLGAMQMVMGAIGSALVSYFQARTDLAMYLVMCSVAFLAFALLISGTKSLKSAYHLAEK</sequence>
<feature type="transmembrane region" description="Helical" evidence="8">
    <location>
        <begin position="45"/>
        <end position="67"/>
    </location>
</feature>
<reference evidence="12" key="1">
    <citation type="submission" date="2016-11" db="EMBL/GenBank/DDBJ databases">
        <authorList>
            <person name="Varghese N."/>
            <person name="Submissions S."/>
        </authorList>
    </citation>
    <scope>NUCLEOTIDE SEQUENCE [LARGE SCALE GENOMIC DNA]</scope>
    <source>
        <strain evidence="12">DSM 19859</strain>
    </source>
</reference>
<dbReference type="InterPro" id="IPR004812">
    <property type="entry name" value="Efflux_drug-R_Bcr/CmlA"/>
</dbReference>
<evidence type="ECO:0000313" key="11">
    <source>
        <dbReference type="EMBL" id="SHI04358.1"/>
    </source>
</evidence>
<evidence type="ECO:0000256" key="3">
    <source>
        <dbReference type="ARBA" id="ARBA00022448"/>
    </source>
</evidence>
<dbReference type="InterPro" id="IPR036259">
    <property type="entry name" value="MFS_trans_sf"/>
</dbReference>
<feature type="transmembrane region" description="Helical" evidence="8">
    <location>
        <begin position="136"/>
        <end position="160"/>
    </location>
</feature>
<feature type="transmembrane region" description="Helical" evidence="8">
    <location>
        <begin position="372"/>
        <end position="390"/>
    </location>
</feature>
<dbReference type="GO" id="GO:0042910">
    <property type="term" value="F:xenobiotic transmembrane transporter activity"/>
    <property type="evidence" value="ECO:0007669"/>
    <property type="project" value="InterPro"/>
</dbReference>
<dbReference type="SUPFAM" id="SSF103473">
    <property type="entry name" value="MFS general substrate transporter"/>
    <property type="match status" value="1"/>
</dbReference>
<dbReference type="EMBL" id="QOVN01000002">
    <property type="protein sequence ID" value="RXG30317.1"/>
    <property type="molecule type" value="Genomic_DNA"/>
</dbReference>
<evidence type="ECO:0000256" key="8">
    <source>
        <dbReference type="SAM" id="Phobius"/>
    </source>
</evidence>
<dbReference type="PANTHER" id="PTHR23502">
    <property type="entry name" value="MAJOR FACILITATOR SUPERFAMILY"/>
    <property type="match status" value="1"/>
</dbReference>
<feature type="transmembrane region" description="Helical" evidence="8">
    <location>
        <begin position="347"/>
        <end position="366"/>
    </location>
</feature>
<dbReference type="Pfam" id="PF07690">
    <property type="entry name" value="MFS_1"/>
    <property type="match status" value="1"/>
</dbReference>
<evidence type="ECO:0000256" key="5">
    <source>
        <dbReference type="ARBA" id="ARBA00022692"/>
    </source>
</evidence>
<keyword evidence="6 8" id="KW-1133">Transmembrane helix</keyword>
<evidence type="ECO:0000256" key="2">
    <source>
        <dbReference type="ARBA" id="ARBA00006236"/>
    </source>
</evidence>
<evidence type="ECO:0000256" key="4">
    <source>
        <dbReference type="ARBA" id="ARBA00022475"/>
    </source>
</evidence>
<dbReference type="Proteomes" id="UP000290037">
    <property type="component" value="Unassembled WGS sequence"/>
</dbReference>
<feature type="transmembrane region" description="Helical" evidence="8">
    <location>
        <begin position="107"/>
        <end position="124"/>
    </location>
</feature>
<feature type="transmembrane region" description="Helical" evidence="8">
    <location>
        <begin position="12"/>
        <end position="33"/>
    </location>
</feature>
<organism evidence="11 12">
    <name type="scientific">Leeuwenhoekiella palythoae</name>
    <dbReference type="NCBI Taxonomy" id="573501"/>
    <lineage>
        <taxon>Bacteria</taxon>
        <taxon>Pseudomonadati</taxon>
        <taxon>Bacteroidota</taxon>
        <taxon>Flavobacteriia</taxon>
        <taxon>Flavobacteriales</taxon>
        <taxon>Flavobacteriaceae</taxon>
        <taxon>Leeuwenhoekiella</taxon>
    </lineage>
</organism>
<keyword evidence="3" id="KW-0813">Transport</keyword>
<evidence type="ECO:0000313" key="12">
    <source>
        <dbReference type="Proteomes" id="UP000184240"/>
    </source>
</evidence>
<proteinExistence type="inferred from homology"/>
<dbReference type="AlphaFoldDB" id="A0A1M5XXT1"/>
<dbReference type="RefSeq" id="WP_072982321.1">
    <property type="nucleotide sequence ID" value="NZ_FQXT01000003.1"/>
</dbReference>
<dbReference type="CDD" id="cd17320">
    <property type="entry name" value="MFS_MdfA_MDR_like"/>
    <property type="match status" value="1"/>
</dbReference>
<protein>
    <submittedName>
        <fullName evidence="10">DHA1 family bicyclomycin/chloramphenicol resistance-like MFS transporter</fullName>
    </submittedName>
    <submittedName>
        <fullName evidence="11">MFS transporter, DHA1 family, bicyclomycin/chloramphenicol resistance protein</fullName>
    </submittedName>
</protein>
<dbReference type="InterPro" id="IPR011701">
    <property type="entry name" value="MFS"/>
</dbReference>
<dbReference type="FunFam" id="1.20.1720.10:FF:000005">
    <property type="entry name" value="Bcr/CflA family efflux transporter"/>
    <property type="match status" value="1"/>
</dbReference>
<reference evidence="11" key="2">
    <citation type="submission" date="2016-11" db="EMBL/GenBank/DDBJ databases">
        <authorList>
            <person name="Jaros S."/>
            <person name="Januszkiewicz K."/>
            <person name="Wedrychowicz H."/>
        </authorList>
    </citation>
    <scope>NUCLEOTIDE SEQUENCE [LARGE SCALE GENOMIC DNA]</scope>
    <source>
        <strain evidence="11">DSM 19859</strain>
    </source>
</reference>
<keyword evidence="5 8" id="KW-0812">Transmembrane</keyword>
<feature type="domain" description="Major facilitator superfamily (MFS) profile" evidence="9">
    <location>
        <begin position="12"/>
        <end position="394"/>
    </location>
</feature>
<evidence type="ECO:0000313" key="10">
    <source>
        <dbReference type="EMBL" id="RXG30317.1"/>
    </source>
</evidence>
<keyword evidence="4" id="KW-1003">Cell membrane</keyword>
<dbReference type="EMBL" id="FQXT01000003">
    <property type="protein sequence ID" value="SHI04358.1"/>
    <property type="molecule type" value="Genomic_DNA"/>
</dbReference>
<gene>
    <name evidence="10" type="ORF">DSM01_1067</name>
    <name evidence="11" type="ORF">SAMN04487999_1772</name>
</gene>
<dbReference type="Gene3D" id="1.20.1720.10">
    <property type="entry name" value="Multidrug resistance protein D"/>
    <property type="match status" value="1"/>
</dbReference>
<feature type="transmembrane region" description="Helical" evidence="8">
    <location>
        <begin position="166"/>
        <end position="186"/>
    </location>
</feature>
<keyword evidence="13" id="KW-1185">Reference proteome</keyword>
<feature type="transmembrane region" description="Helical" evidence="8">
    <location>
        <begin position="285"/>
        <end position="303"/>
    </location>
</feature>
<dbReference type="GO" id="GO:0005886">
    <property type="term" value="C:plasma membrane"/>
    <property type="evidence" value="ECO:0007669"/>
    <property type="project" value="UniProtKB-SubCell"/>
</dbReference>
<comment type="similarity">
    <text evidence="2">Belongs to the major facilitator superfamily. Bcr/CmlA family.</text>
</comment>